<reference evidence="3" key="1">
    <citation type="submission" date="2020-06" db="EMBL/GenBank/DDBJ databases">
        <authorList>
            <person name="Li T."/>
            <person name="Hu X."/>
            <person name="Zhang T."/>
            <person name="Song X."/>
            <person name="Zhang H."/>
            <person name="Dai N."/>
            <person name="Sheng W."/>
            <person name="Hou X."/>
            <person name="Wei L."/>
        </authorList>
    </citation>
    <scope>NUCLEOTIDE SEQUENCE</scope>
    <source>
        <strain evidence="3">KEN1</strain>
        <tissue evidence="3">Leaf</tissue>
    </source>
</reference>
<sequence>MVYVKTGTKPDAGTDSIISVALLDAENNVFMIDNLETWGGLMGPGHDYFEAGNLDIFSGRGSCLATPVCLMSLMSGGTDNMRGWYADYVEVFTTKVQSQCAHEHFMVDEWLALDEPPHAFIVIRDKCVFSKKNQTMNSSDVSLSSIV</sequence>
<evidence type="ECO:0000256" key="1">
    <source>
        <dbReference type="PROSITE-ProRule" id="PRU00152"/>
    </source>
</evidence>
<reference evidence="3" key="2">
    <citation type="journal article" date="2024" name="Plant">
        <title>Genomic evolution and insights into agronomic trait innovations of Sesamum species.</title>
        <authorList>
            <person name="Miao H."/>
            <person name="Wang L."/>
            <person name="Qu L."/>
            <person name="Liu H."/>
            <person name="Sun Y."/>
            <person name="Le M."/>
            <person name="Wang Q."/>
            <person name="Wei S."/>
            <person name="Zheng Y."/>
            <person name="Lin W."/>
            <person name="Duan Y."/>
            <person name="Cao H."/>
            <person name="Xiong S."/>
            <person name="Wang X."/>
            <person name="Wei L."/>
            <person name="Li C."/>
            <person name="Ma Q."/>
            <person name="Ju M."/>
            <person name="Zhao R."/>
            <person name="Li G."/>
            <person name="Mu C."/>
            <person name="Tian Q."/>
            <person name="Mei H."/>
            <person name="Zhang T."/>
            <person name="Gao T."/>
            <person name="Zhang H."/>
        </authorList>
    </citation>
    <scope>NUCLEOTIDE SEQUENCE</scope>
    <source>
        <strain evidence="3">KEN1</strain>
    </source>
</reference>
<feature type="domain" description="PLAT" evidence="2">
    <location>
        <begin position="1"/>
        <end position="125"/>
    </location>
</feature>
<comment type="caution">
    <text evidence="3">The sequence shown here is derived from an EMBL/GenBank/DDBJ whole genome shotgun (WGS) entry which is preliminary data.</text>
</comment>
<dbReference type="InterPro" id="IPR036392">
    <property type="entry name" value="PLAT/LH2_dom_sf"/>
</dbReference>
<name>A0AAW2WPS6_9LAMI</name>
<dbReference type="PROSITE" id="PS50095">
    <property type="entry name" value="PLAT"/>
    <property type="match status" value="1"/>
</dbReference>
<accession>A0AAW2WPS6</accession>
<dbReference type="SUPFAM" id="SSF49723">
    <property type="entry name" value="Lipase/lipooxygenase domain (PLAT/LH2 domain)"/>
    <property type="match status" value="1"/>
</dbReference>
<dbReference type="EMBL" id="JACGWN010000007">
    <property type="protein sequence ID" value="KAL0443725.1"/>
    <property type="molecule type" value="Genomic_DNA"/>
</dbReference>
<proteinExistence type="predicted"/>
<comment type="caution">
    <text evidence="1">Lacks conserved residue(s) required for the propagation of feature annotation.</text>
</comment>
<dbReference type="PANTHER" id="PTHR31718:SF0">
    <property type="entry name" value="PLAT DOMAIN-CONTAINING PROTEIN 2"/>
    <property type="match status" value="1"/>
</dbReference>
<evidence type="ECO:0000313" key="3">
    <source>
        <dbReference type="EMBL" id="KAL0443725.1"/>
    </source>
</evidence>
<protein>
    <submittedName>
        <fullName evidence="3">PLAT domain-containing protein 2</fullName>
    </submittedName>
</protein>
<organism evidence="3">
    <name type="scientific">Sesamum latifolium</name>
    <dbReference type="NCBI Taxonomy" id="2727402"/>
    <lineage>
        <taxon>Eukaryota</taxon>
        <taxon>Viridiplantae</taxon>
        <taxon>Streptophyta</taxon>
        <taxon>Embryophyta</taxon>
        <taxon>Tracheophyta</taxon>
        <taxon>Spermatophyta</taxon>
        <taxon>Magnoliopsida</taxon>
        <taxon>eudicotyledons</taxon>
        <taxon>Gunneridae</taxon>
        <taxon>Pentapetalae</taxon>
        <taxon>asterids</taxon>
        <taxon>lamiids</taxon>
        <taxon>Lamiales</taxon>
        <taxon>Pedaliaceae</taxon>
        <taxon>Sesamum</taxon>
    </lineage>
</organism>
<gene>
    <name evidence="3" type="ORF">Slati_2095200</name>
</gene>
<evidence type="ECO:0000259" key="2">
    <source>
        <dbReference type="PROSITE" id="PS50095"/>
    </source>
</evidence>
<dbReference type="PANTHER" id="PTHR31718">
    <property type="entry name" value="PLAT DOMAIN-CONTAINING PROTEIN"/>
    <property type="match status" value="1"/>
</dbReference>
<dbReference type="AlphaFoldDB" id="A0AAW2WPS6"/>
<dbReference type="Pfam" id="PF06232">
    <property type="entry name" value="ATS3"/>
    <property type="match status" value="1"/>
</dbReference>
<dbReference type="InterPro" id="IPR010417">
    <property type="entry name" value="Embryo-specific_ATS3"/>
</dbReference>
<dbReference type="InterPro" id="IPR001024">
    <property type="entry name" value="PLAT/LH2_dom"/>
</dbReference>
<dbReference type="Gene3D" id="2.60.60.20">
    <property type="entry name" value="PLAT/LH2 domain"/>
    <property type="match status" value="1"/>
</dbReference>